<dbReference type="InterPro" id="IPR001660">
    <property type="entry name" value="SAM"/>
</dbReference>
<dbReference type="SUPFAM" id="SSF47769">
    <property type="entry name" value="SAM/Pointed domain"/>
    <property type="match status" value="1"/>
</dbReference>
<name>A0A8C5DWX8_GOUWI</name>
<dbReference type="PROSITE" id="PS50001">
    <property type="entry name" value="SH2"/>
    <property type="match status" value="1"/>
</dbReference>
<keyword evidence="1 2" id="KW-0727">SH2 domain</keyword>
<dbReference type="FunFam" id="3.30.505.10:FF:000016">
    <property type="entry name" value="B-cell linker protein isoform 2"/>
    <property type="match status" value="1"/>
</dbReference>
<evidence type="ECO:0000313" key="6">
    <source>
        <dbReference type="Proteomes" id="UP000694680"/>
    </source>
</evidence>
<feature type="domain" description="SH2" evidence="4">
    <location>
        <begin position="182"/>
        <end position="289"/>
    </location>
</feature>
<proteinExistence type="predicted"/>
<dbReference type="InterPro" id="IPR000980">
    <property type="entry name" value="SH2"/>
</dbReference>
<sequence length="297" mass="33871">MSSMRTPCRADVMTWSPQQLSDYLNTLHLSGCDKAVLRNSISGSRFVNLSENDLQKFPRIHIPMISKISSEINKKEKKGLFKKNPRSDDEDGSDVQDYEDPDDADLSSEYEPPPTEQTEETKLCPTLPLAEGDYIGNCNNNNYKKNQNNTIKHKSFPLHNKSLPPRPGIARHGDRFDLDPRWYVGAVTRGRAEQCLKRLQKDGAYLVRNSTRQLNNQPFTLMVFYHNKVYNIQIRHEQQHFLLGTGKVQERFQSVGDMIRNYSQAPLVLIDAKGQSFGQQNQCMLSEPVAGHMTADV</sequence>
<evidence type="ECO:0000256" key="3">
    <source>
        <dbReference type="SAM" id="MobiDB-lite"/>
    </source>
</evidence>
<dbReference type="PRINTS" id="PR00401">
    <property type="entry name" value="SH2DOMAIN"/>
</dbReference>
<dbReference type="InterPro" id="IPR051751">
    <property type="entry name" value="Immunoreceptor_sig_adapters"/>
</dbReference>
<reference evidence="5" key="1">
    <citation type="submission" date="2020-06" db="EMBL/GenBank/DDBJ databases">
        <authorList>
            <consortium name="Wellcome Sanger Institute Data Sharing"/>
        </authorList>
    </citation>
    <scope>NUCLEOTIDE SEQUENCE [LARGE SCALE GENOMIC DNA]</scope>
</reference>
<evidence type="ECO:0000313" key="5">
    <source>
        <dbReference type="Ensembl" id="ENSGWIP00000013006.1"/>
    </source>
</evidence>
<dbReference type="Proteomes" id="UP000694680">
    <property type="component" value="Chromosome 14"/>
</dbReference>
<dbReference type="Pfam" id="PF07647">
    <property type="entry name" value="SAM_2"/>
    <property type="match status" value="1"/>
</dbReference>
<feature type="compositionally biased region" description="Acidic residues" evidence="3">
    <location>
        <begin position="88"/>
        <end position="108"/>
    </location>
</feature>
<dbReference type="InterPro" id="IPR013761">
    <property type="entry name" value="SAM/pointed_sf"/>
</dbReference>
<organism evidence="5 6">
    <name type="scientific">Gouania willdenowi</name>
    <name type="common">Blunt-snouted clingfish</name>
    <name type="synonym">Lepadogaster willdenowi</name>
    <dbReference type="NCBI Taxonomy" id="441366"/>
    <lineage>
        <taxon>Eukaryota</taxon>
        <taxon>Metazoa</taxon>
        <taxon>Chordata</taxon>
        <taxon>Craniata</taxon>
        <taxon>Vertebrata</taxon>
        <taxon>Euteleostomi</taxon>
        <taxon>Actinopterygii</taxon>
        <taxon>Neopterygii</taxon>
        <taxon>Teleostei</taxon>
        <taxon>Neoteleostei</taxon>
        <taxon>Acanthomorphata</taxon>
        <taxon>Ovalentaria</taxon>
        <taxon>Blenniimorphae</taxon>
        <taxon>Blenniiformes</taxon>
        <taxon>Gobiesocoidei</taxon>
        <taxon>Gobiesocidae</taxon>
        <taxon>Gobiesocinae</taxon>
        <taxon>Gouania</taxon>
    </lineage>
</organism>
<reference evidence="5" key="2">
    <citation type="submission" date="2025-08" db="UniProtKB">
        <authorList>
            <consortium name="Ensembl"/>
        </authorList>
    </citation>
    <scope>IDENTIFICATION</scope>
</reference>
<dbReference type="PANTHER" id="PTHR14098:SF1">
    <property type="entry name" value="LYMPHOCYTE CYTOSOLIC PROTEIN 2"/>
    <property type="match status" value="1"/>
</dbReference>
<dbReference type="SUPFAM" id="SSF55550">
    <property type="entry name" value="SH2 domain"/>
    <property type="match status" value="1"/>
</dbReference>
<dbReference type="GO" id="GO:0007169">
    <property type="term" value="P:cell surface receptor protein tyrosine kinase signaling pathway"/>
    <property type="evidence" value="ECO:0007669"/>
    <property type="project" value="TreeGrafter"/>
</dbReference>
<protein>
    <submittedName>
        <fullName evidence="5">Lymphocyte cytosolic protein 2-like</fullName>
    </submittedName>
</protein>
<dbReference type="InterPro" id="IPR036860">
    <property type="entry name" value="SH2_dom_sf"/>
</dbReference>
<accession>A0A8C5DWX8</accession>
<dbReference type="Gene3D" id="1.10.150.50">
    <property type="entry name" value="Transcription Factor, Ets-1"/>
    <property type="match status" value="1"/>
</dbReference>
<evidence type="ECO:0000259" key="4">
    <source>
        <dbReference type="PROSITE" id="PS50001"/>
    </source>
</evidence>
<gene>
    <name evidence="5" type="primary">lcp2a</name>
</gene>
<reference evidence="5" key="3">
    <citation type="submission" date="2025-09" db="UniProtKB">
        <authorList>
            <consortium name="Ensembl"/>
        </authorList>
    </citation>
    <scope>IDENTIFICATION</scope>
</reference>
<evidence type="ECO:0000256" key="2">
    <source>
        <dbReference type="PROSITE-ProRule" id="PRU00191"/>
    </source>
</evidence>
<dbReference type="Gene3D" id="3.30.505.10">
    <property type="entry name" value="SH2 domain"/>
    <property type="match status" value="1"/>
</dbReference>
<evidence type="ECO:0000256" key="1">
    <source>
        <dbReference type="ARBA" id="ARBA00022999"/>
    </source>
</evidence>
<dbReference type="GO" id="GO:0005737">
    <property type="term" value="C:cytoplasm"/>
    <property type="evidence" value="ECO:0007669"/>
    <property type="project" value="UniProtKB-ARBA"/>
</dbReference>
<dbReference type="Pfam" id="PF00017">
    <property type="entry name" value="SH2"/>
    <property type="match status" value="1"/>
</dbReference>
<dbReference type="AlphaFoldDB" id="A0A8C5DWX8"/>
<dbReference type="PANTHER" id="PTHR14098">
    <property type="entry name" value="SH2 DOMAIN CONTAINING PROTEIN"/>
    <property type="match status" value="1"/>
</dbReference>
<dbReference type="SMART" id="SM00252">
    <property type="entry name" value="SH2"/>
    <property type="match status" value="1"/>
</dbReference>
<feature type="region of interest" description="Disordered" evidence="3">
    <location>
        <begin position="76"/>
        <end position="125"/>
    </location>
</feature>
<dbReference type="GO" id="GO:0035556">
    <property type="term" value="P:intracellular signal transduction"/>
    <property type="evidence" value="ECO:0007669"/>
    <property type="project" value="TreeGrafter"/>
</dbReference>
<dbReference type="Ensembl" id="ENSGWIT00000014463.1">
    <property type="protein sequence ID" value="ENSGWIP00000013006.1"/>
    <property type="gene ID" value="ENSGWIG00000007496.1"/>
</dbReference>
<keyword evidence="6" id="KW-1185">Reference proteome</keyword>